<keyword evidence="1" id="KW-0812">Transmembrane</keyword>
<keyword evidence="1" id="KW-1133">Transmembrane helix</keyword>
<organism evidence="2">
    <name type="scientific">marine sediment metagenome</name>
    <dbReference type="NCBI Taxonomy" id="412755"/>
    <lineage>
        <taxon>unclassified sequences</taxon>
        <taxon>metagenomes</taxon>
        <taxon>ecological metagenomes</taxon>
    </lineage>
</organism>
<gene>
    <name evidence="2" type="ORF">LCGC14_1259420</name>
</gene>
<protein>
    <submittedName>
        <fullName evidence="2">Uncharacterized protein</fullName>
    </submittedName>
</protein>
<comment type="caution">
    <text evidence="2">The sequence shown here is derived from an EMBL/GenBank/DDBJ whole genome shotgun (WGS) entry which is preliminary data.</text>
</comment>
<feature type="transmembrane region" description="Helical" evidence="1">
    <location>
        <begin position="62"/>
        <end position="84"/>
    </location>
</feature>
<name>A0A0F9NHU5_9ZZZZ</name>
<evidence type="ECO:0000313" key="2">
    <source>
        <dbReference type="EMBL" id="KKM88375.1"/>
    </source>
</evidence>
<feature type="transmembrane region" description="Helical" evidence="1">
    <location>
        <begin position="37"/>
        <end position="56"/>
    </location>
</feature>
<accession>A0A0F9NHU5</accession>
<reference evidence="2" key="1">
    <citation type="journal article" date="2015" name="Nature">
        <title>Complex archaea that bridge the gap between prokaryotes and eukaryotes.</title>
        <authorList>
            <person name="Spang A."/>
            <person name="Saw J.H."/>
            <person name="Jorgensen S.L."/>
            <person name="Zaremba-Niedzwiedzka K."/>
            <person name="Martijn J."/>
            <person name="Lind A.E."/>
            <person name="van Eijk R."/>
            <person name="Schleper C."/>
            <person name="Guy L."/>
            <person name="Ettema T.J."/>
        </authorList>
    </citation>
    <scope>NUCLEOTIDE SEQUENCE</scope>
</reference>
<dbReference type="AlphaFoldDB" id="A0A0F9NHU5"/>
<feature type="transmembrane region" description="Helical" evidence="1">
    <location>
        <begin position="12"/>
        <end position="30"/>
    </location>
</feature>
<sequence>MNSRGGVLVTSRLDVLLLILPVLIVLNFVFPRAVERTLYLALFALGAIHVLVGGRLTTIGLWFAQALGLGGAVYFGAFAGSLLLH</sequence>
<dbReference type="EMBL" id="LAZR01006965">
    <property type="protein sequence ID" value="KKM88375.1"/>
    <property type="molecule type" value="Genomic_DNA"/>
</dbReference>
<keyword evidence="1" id="KW-0472">Membrane</keyword>
<proteinExistence type="predicted"/>
<evidence type="ECO:0000256" key="1">
    <source>
        <dbReference type="SAM" id="Phobius"/>
    </source>
</evidence>